<evidence type="ECO:0000256" key="1">
    <source>
        <dbReference type="SAM" id="MobiDB-lite"/>
    </source>
</evidence>
<sequence>MDNKPSSTLCPDDRMAVLVETMQSSDDAARHALNNALERWPNDYRLWFLRGAIHAGSQHYDAARSDFEASQQLTPDFPIAGFMLGFLHLTHGFVDRATEAWQPLDALPAGDTLRTLKTGLLNLADDRFDLAVEQLHAGIASNTKYPLINRYISDVLRHVDAIVRSSSGSPAPSEKTGIFPEIDSAPSTPR</sequence>
<protein>
    <submittedName>
        <fullName evidence="2">Uncharacterized protein</fullName>
    </submittedName>
</protein>
<dbReference type="InterPro" id="IPR011990">
    <property type="entry name" value="TPR-like_helical_dom_sf"/>
</dbReference>
<dbReference type="SUPFAM" id="SSF48452">
    <property type="entry name" value="TPR-like"/>
    <property type="match status" value="1"/>
</dbReference>
<dbReference type="Gene3D" id="1.25.40.10">
    <property type="entry name" value="Tetratricopeptide repeat domain"/>
    <property type="match status" value="1"/>
</dbReference>
<gene>
    <name evidence="2" type="ORF">BLA39750_03397</name>
</gene>
<dbReference type="EMBL" id="CABVQN010000015">
    <property type="protein sequence ID" value="VWD13562.1"/>
    <property type="molecule type" value="Genomic_DNA"/>
</dbReference>
<proteinExistence type="predicted"/>
<evidence type="ECO:0000313" key="2">
    <source>
        <dbReference type="EMBL" id="VWD13562.1"/>
    </source>
</evidence>
<organism evidence="2 3">
    <name type="scientific">Burkholderia lata (strain ATCC 17760 / DSM 23089 / LMG 22485 / NCIMB 9086 / R18194 / 383)</name>
    <dbReference type="NCBI Taxonomy" id="482957"/>
    <lineage>
        <taxon>Bacteria</taxon>
        <taxon>Pseudomonadati</taxon>
        <taxon>Pseudomonadota</taxon>
        <taxon>Betaproteobacteria</taxon>
        <taxon>Burkholderiales</taxon>
        <taxon>Burkholderiaceae</taxon>
        <taxon>Burkholderia</taxon>
        <taxon>Burkholderia cepacia complex</taxon>
    </lineage>
</organism>
<accession>A0A6P2XUF3</accession>
<dbReference type="RefSeq" id="WP_175013223.1">
    <property type="nucleotide sequence ID" value="NZ_CABVQN010000015.1"/>
</dbReference>
<evidence type="ECO:0000313" key="3">
    <source>
        <dbReference type="Proteomes" id="UP000494110"/>
    </source>
</evidence>
<reference evidence="2 3" key="1">
    <citation type="submission" date="2019-09" db="EMBL/GenBank/DDBJ databases">
        <authorList>
            <person name="Depoorter E."/>
        </authorList>
    </citation>
    <scope>NUCLEOTIDE SEQUENCE [LARGE SCALE GENOMIC DNA]</scope>
    <source>
        <strain evidence="2">R-39750</strain>
    </source>
</reference>
<dbReference type="Proteomes" id="UP000494110">
    <property type="component" value="Unassembled WGS sequence"/>
</dbReference>
<feature type="region of interest" description="Disordered" evidence="1">
    <location>
        <begin position="166"/>
        <end position="190"/>
    </location>
</feature>
<dbReference type="AlphaFoldDB" id="A0A6P2XUF3"/>
<name>A0A6P2XUF3_BURL3</name>